<organism evidence="2 3">
    <name type="scientific">Caenorhabditis tropicalis</name>
    <dbReference type="NCBI Taxonomy" id="1561998"/>
    <lineage>
        <taxon>Eukaryota</taxon>
        <taxon>Metazoa</taxon>
        <taxon>Ecdysozoa</taxon>
        <taxon>Nematoda</taxon>
        <taxon>Chromadorea</taxon>
        <taxon>Rhabditida</taxon>
        <taxon>Rhabditina</taxon>
        <taxon>Rhabditomorpha</taxon>
        <taxon>Rhabditoidea</taxon>
        <taxon>Rhabditidae</taxon>
        <taxon>Peloderinae</taxon>
        <taxon>Caenorhabditis</taxon>
    </lineage>
</organism>
<dbReference type="SUPFAM" id="SSF56672">
    <property type="entry name" value="DNA/RNA polymerases"/>
    <property type="match status" value="1"/>
</dbReference>
<evidence type="ECO:0000259" key="1">
    <source>
        <dbReference type="PROSITE" id="PS50878"/>
    </source>
</evidence>
<dbReference type="eggNOG" id="KOG1075">
    <property type="taxonomic scope" value="Eukaryota"/>
</dbReference>
<dbReference type="AlphaFoldDB" id="A0A1I7TAP1"/>
<feature type="domain" description="Reverse transcriptase" evidence="1">
    <location>
        <begin position="1"/>
        <end position="82"/>
    </location>
</feature>
<sequence>MVNGKCSEETEVLSGVPQGSVLGPLLFLIYINDIGDNFSSNFFLYADDLKLFSTDPMHIDSDLEILEDWCDKWQMSVAPTKM</sequence>
<dbReference type="InterPro" id="IPR043502">
    <property type="entry name" value="DNA/RNA_pol_sf"/>
</dbReference>
<reference evidence="3" key="1">
    <citation type="submission" date="2016-11" db="UniProtKB">
        <authorList>
            <consortium name="WormBaseParasite"/>
        </authorList>
    </citation>
    <scope>IDENTIFICATION</scope>
</reference>
<dbReference type="STRING" id="1561998.A0A1I7TAP1"/>
<evidence type="ECO:0000313" key="2">
    <source>
        <dbReference type="Proteomes" id="UP000095282"/>
    </source>
</evidence>
<dbReference type="PANTHER" id="PTHR33332">
    <property type="entry name" value="REVERSE TRANSCRIPTASE DOMAIN-CONTAINING PROTEIN"/>
    <property type="match status" value="1"/>
</dbReference>
<name>A0A1I7TAP1_9PELO</name>
<dbReference type="PROSITE" id="PS50878">
    <property type="entry name" value="RT_POL"/>
    <property type="match status" value="1"/>
</dbReference>
<keyword evidence="2" id="KW-1185">Reference proteome</keyword>
<proteinExistence type="predicted"/>
<dbReference type="WBParaSite" id="Csp11.Scaffold566.g4082.t1">
    <property type="protein sequence ID" value="Csp11.Scaffold566.g4082.t1"/>
    <property type="gene ID" value="Csp11.Scaffold566.g4082"/>
</dbReference>
<evidence type="ECO:0000313" key="3">
    <source>
        <dbReference type="WBParaSite" id="Csp11.Scaffold566.g4082.t1"/>
    </source>
</evidence>
<protein>
    <submittedName>
        <fullName evidence="3">Reverse transcriptase domain-containing protein</fullName>
    </submittedName>
</protein>
<dbReference type="InterPro" id="IPR000477">
    <property type="entry name" value="RT_dom"/>
</dbReference>
<dbReference type="Pfam" id="PF00078">
    <property type="entry name" value="RVT_1"/>
    <property type="match status" value="1"/>
</dbReference>
<accession>A0A1I7TAP1</accession>
<dbReference type="Proteomes" id="UP000095282">
    <property type="component" value="Unplaced"/>
</dbReference>